<dbReference type="InterPro" id="IPR016035">
    <property type="entry name" value="Acyl_Trfase/lysoPLipase"/>
</dbReference>
<dbReference type="Gene3D" id="3.30.70.250">
    <property type="entry name" value="Malonyl-CoA ACP transacylase, ACP-binding"/>
    <property type="match status" value="1"/>
</dbReference>
<feature type="domain" description="Malonyl-CoA:ACP transacylase (MAT)" evidence="5">
    <location>
        <begin position="5"/>
        <end position="305"/>
    </location>
</feature>
<protein>
    <recommendedName>
        <fullName evidence="1">[acyl-carrier-protein] S-malonyltransferase</fullName>
        <ecNumber evidence="1">2.3.1.39</ecNumber>
    </recommendedName>
</protein>
<dbReference type="EC" id="2.3.1.39" evidence="1"/>
<organism evidence="6 7">
    <name type="scientific">Lysinibacter cavernae</name>
    <dbReference type="NCBI Taxonomy" id="1640652"/>
    <lineage>
        <taxon>Bacteria</taxon>
        <taxon>Bacillati</taxon>
        <taxon>Actinomycetota</taxon>
        <taxon>Actinomycetes</taxon>
        <taxon>Micrococcales</taxon>
        <taxon>Microbacteriaceae</taxon>
        <taxon>Lysinibacter</taxon>
    </lineage>
</organism>
<dbReference type="GO" id="GO:0005829">
    <property type="term" value="C:cytosol"/>
    <property type="evidence" value="ECO:0007669"/>
    <property type="project" value="TreeGrafter"/>
</dbReference>
<sequence>MIVVTCPGQGSQIPGFLNEWVAVPEYRERLVELSDYAGIDLIAHGTTSDGDTIKDTAVAQPLIVGSSLLAWSALSALTDTTGVALAGHSVGEFAAAAAAGVLTDKDALSLVHERGRAMAEAAALEETGMAAVVGGVEADVLAAIAEAGLSPANMNGAGQIVAAGALAGITALSENAPRGARVIPLQVAGAFHTAYMEPAVAALRTAAASVTPSDATHTLWTNNDGRAVSNGAEYLDLLVGQVSSPVRWDLCMESFQAAGITGLIELTPAGALTGIAKRGLRGIPAVAIKHPDDLAAAVELIQTGSPS</sequence>
<keyword evidence="7" id="KW-1185">Reference proteome</keyword>
<dbReference type="GO" id="GO:0006633">
    <property type="term" value="P:fatty acid biosynthetic process"/>
    <property type="evidence" value="ECO:0007669"/>
    <property type="project" value="TreeGrafter"/>
</dbReference>
<dbReference type="RefSeq" id="WP_167147369.1">
    <property type="nucleotide sequence ID" value="NZ_JAAMOX010000001.1"/>
</dbReference>
<dbReference type="SMART" id="SM00827">
    <property type="entry name" value="PKS_AT"/>
    <property type="match status" value="1"/>
</dbReference>
<dbReference type="PANTHER" id="PTHR42681">
    <property type="entry name" value="MALONYL-COA-ACYL CARRIER PROTEIN TRANSACYLASE, MITOCHONDRIAL"/>
    <property type="match status" value="1"/>
</dbReference>
<comment type="caution">
    <text evidence="6">The sequence shown here is derived from an EMBL/GenBank/DDBJ whole genome shotgun (WGS) entry which is preliminary data.</text>
</comment>
<evidence type="ECO:0000313" key="7">
    <source>
        <dbReference type="Proteomes" id="UP000541033"/>
    </source>
</evidence>
<reference evidence="6 7" key="1">
    <citation type="submission" date="2020-02" db="EMBL/GenBank/DDBJ databases">
        <title>Sequencing the genomes of 1000 actinobacteria strains.</title>
        <authorList>
            <person name="Klenk H.-P."/>
        </authorList>
    </citation>
    <scope>NUCLEOTIDE SEQUENCE [LARGE SCALE GENOMIC DNA]</scope>
    <source>
        <strain evidence="6 7">DSM 27960</strain>
    </source>
</reference>
<keyword evidence="2 6" id="KW-0808">Transferase</keyword>
<dbReference type="Pfam" id="PF00698">
    <property type="entry name" value="Acyl_transf_1"/>
    <property type="match status" value="1"/>
</dbReference>
<dbReference type="InterPro" id="IPR050858">
    <property type="entry name" value="Mal-CoA-ACP_Trans/PKS_FabD"/>
</dbReference>
<evidence type="ECO:0000256" key="1">
    <source>
        <dbReference type="ARBA" id="ARBA00013258"/>
    </source>
</evidence>
<dbReference type="PANTHER" id="PTHR42681:SF1">
    <property type="entry name" value="MALONYL-COA-ACYL CARRIER PROTEIN TRANSACYLASE, MITOCHONDRIAL"/>
    <property type="match status" value="1"/>
</dbReference>
<evidence type="ECO:0000256" key="4">
    <source>
        <dbReference type="ARBA" id="ARBA00048462"/>
    </source>
</evidence>
<dbReference type="SUPFAM" id="SSF55048">
    <property type="entry name" value="Probable ACP-binding domain of malonyl-CoA ACP transacylase"/>
    <property type="match status" value="1"/>
</dbReference>
<name>A0A7X5QYZ5_9MICO</name>
<dbReference type="InterPro" id="IPR016036">
    <property type="entry name" value="Malonyl_transacylase_ACP-bd"/>
</dbReference>
<keyword evidence="3 6" id="KW-0012">Acyltransferase</keyword>
<gene>
    <name evidence="6" type="ORF">FHX76_000461</name>
</gene>
<dbReference type="EMBL" id="JAAMOX010000001">
    <property type="protein sequence ID" value="NIH52593.1"/>
    <property type="molecule type" value="Genomic_DNA"/>
</dbReference>
<evidence type="ECO:0000259" key="5">
    <source>
        <dbReference type="SMART" id="SM00827"/>
    </source>
</evidence>
<comment type="catalytic activity">
    <reaction evidence="4">
        <text>holo-[ACP] + malonyl-CoA = malonyl-[ACP] + CoA</text>
        <dbReference type="Rhea" id="RHEA:41792"/>
        <dbReference type="Rhea" id="RHEA-COMP:9623"/>
        <dbReference type="Rhea" id="RHEA-COMP:9685"/>
        <dbReference type="ChEBI" id="CHEBI:57287"/>
        <dbReference type="ChEBI" id="CHEBI:57384"/>
        <dbReference type="ChEBI" id="CHEBI:64479"/>
        <dbReference type="ChEBI" id="CHEBI:78449"/>
        <dbReference type="EC" id="2.3.1.39"/>
    </reaction>
</comment>
<dbReference type="Proteomes" id="UP000541033">
    <property type="component" value="Unassembled WGS sequence"/>
</dbReference>
<dbReference type="Gene3D" id="3.40.366.10">
    <property type="entry name" value="Malonyl-Coenzyme A Acyl Carrier Protein, domain 2"/>
    <property type="match status" value="1"/>
</dbReference>
<proteinExistence type="predicted"/>
<dbReference type="InterPro" id="IPR014043">
    <property type="entry name" value="Acyl_transferase_dom"/>
</dbReference>
<dbReference type="SUPFAM" id="SSF52151">
    <property type="entry name" value="FabD/lysophospholipase-like"/>
    <property type="match status" value="1"/>
</dbReference>
<dbReference type="InterPro" id="IPR001227">
    <property type="entry name" value="Ac_transferase_dom_sf"/>
</dbReference>
<dbReference type="GO" id="GO:0004314">
    <property type="term" value="F:[acyl-carrier-protein] S-malonyltransferase activity"/>
    <property type="evidence" value="ECO:0007669"/>
    <property type="project" value="UniProtKB-EC"/>
</dbReference>
<evidence type="ECO:0000313" key="6">
    <source>
        <dbReference type="EMBL" id="NIH52593.1"/>
    </source>
</evidence>
<dbReference type="AlphaFoldDB" id="A0A7X5QYZ5"/>
<evidence type="ECO:0000256" key="3">
    <source>
        <dbReference type="ARBA" id="ARBA00023315"/>
    </source>
</evidence>
<evidence type="ECO:0000256" key="2">
    <source>
        <dbReference type="ARBA" id="ARBA00022679"/>
    </source>
</evidence>
<accession>A0A7X5QYZ5</accession>